<dbReference type="SUPFAM" id="SSF55781">
    <property type="entry name" value="GAF domain-like"/>
    <property type="match status" value="1"/>
</dbReference>
<dbReference type="RefSeq" id="WP_008484606.1">
    <property type="nucleotide sequence ID" value="NZ_AMRI01000012.1"/>
</dbReference>
<keyword evidence="2" id="KW-1185">Reference proteome</keyword>
<gene>
    <name evidence="1" type="ORF">B3C1_10022</name>
</gene>
<dbReference type="STRING" id="745411.B3C1_10022"/>
<comment type="caution">
    <text evidence="1">The sequence shown here is derived from an EMBL/GenBank/DDBJ whole genome shotgun (WGS) entry which is preliminary data.</text>
</comment>
<evidence type="ECO:0000313" key="2">
    <source>
        <dbReference type="Proteomes" id="UP000006755"/>
    </source>
</evidence>
<proteinExistence type="predicted"/>
<dbReference type="InterPro" id="IPR029016">
    <property type="entry name" value="GAF-like_dom_sf"/>
</dbReference>
<organism evidence="1 2">
    <name type="scientific">Gallaecimonas xiamenensis 3-C-1</name>
    <dbReference type="NCBI Taxonomy" id="745411"/>
    <lineage>
        <taxon>Bacteria</taxon>
        <taxon>Pseudomonadati</taxon>
        <taxon>Pseudomonadota</taxon>
        <taxon>Gammaproteobacteria</taxon>
        <taxon>Enterobacterales</taxon>
        <taxon>Gallaecimonadaceae</taxon>
        <taxon>Gallaecimonas</taxon>
    </lineage>
</organism>
<evidence type="ECO:0000313" key="1">
    <source>
        <dbReference type="EMBL" id="EKE73726.1"/>
    </source>
</evidence>
<name>K2IU04_9GAMM</name>
<dbReference type="Proteomes" id="UP000006755">
    <property type="component" value="Unassembled WGS sequence"/>
</dbReference>
<evidence type="ECO:0008006" key="3">
    <source>
        <dbReference type="Google" id="ProtNLM"/>
    </source>
</evidence>
<sequence length="225" mass="23956">MNAARYAELSGIALSSQGLAIADAQVTTLDQLAPLAPAGPLAHYLYQVPELGEGGACSLFGQLAEEPYDLRPIMGGQNADNDALLARLNAAVEHVTAQTQVDWLGLYPAKVNPIGDKVLVKYAYCGAPSRPEFPLTAEFATISNNATVGLSGRGRLIQDVAAYLKDGGEYYTCDPKVQAELCIPLYDEAGNTIGILDAEAFSPDYFSDEKLAVFVGLALWTARQL</sequence>
<dbReference type="eggNOG" id="COG1956">
    <property type="taxonomic scope" value="Bacteria"/>
</dbReference>
<protein>
    <recommendedName>
        <fullName evidence="3">GAF domain-containing protein</fullName>
    </recommendedName>
</protein>
<dbReference type="Gene3D" id="3.30.450.40">
    <property type="match status" value="1"/>
</dbReference>
<accession>K2IU04</accession>
<dbReference type="PATRIC" id="fig|745411.4.peg.1966"/>
<dbReference type="AlphaFoldDB" id="K2IU04"/>
<reference evidence="1 2" key="1">
    <citation type="journal article" date="2012" name="J. Bacteriol.">
        <title>Genome Sequence of Gallaecimonas xiamenensis Type Strain 3-C-1.</title>
        <authorList>
            <person name="Lai Q."/>
            <person name="Wang L."/>
            <person name="Wang W."/>
            <person name="Shao Z."/>
        </authorList>
    </citation>
    <scope>NUCLEOTIDE SEQUENCE [LARGE SCALE GENOMIC DNA]</scope>
    <source>
        <strain evidence="1 2">3-C-1</strain>
    </source>
</reference>
<dbReference type="EMBL" id="AMRI01000012">
    <property type="protein sequence ID" value="EKE73726.1"/>
    <property type="molecule type" value="Genomic_DNA"/>
</dbReference>